<accession>A0A7E4ZQZ5</accession>
<feature type="binding site" evidence="13">
    <location>
        <position position="297"/>
    </location>
    <ligand>
        <name>K(+)</name>
        <dbReference type="ChEBI" id="CHEBI:29103"/>
    </ligand>
</feature>
<dbReference type="CDD" id="cd01174">
    <property type="entry name" value="ribokinase"/>
    <property type="match status" value="1"/>
</dbReference>
<evidence type="ECO:0000256" key="7">
    <source>
        <dbReference type="ARBA" id="ARBA00022741"/>
    </source>
</evidence>
<keyword evidence="11 13" id="KW-0630">Potassium</keyword>
<dbReference type="SUPFAM" id="SSF53613">
    <property type="entry name" value="Ribokinase-like"/>
    <property type="match status" value="1"/>
</dbReference>
<feature type="binding site" evidence="13">
    <location>
        <position position="288"/>
    </location>
    <ligand>
        <name>K(+)</name>
        <dbReference type="ChEBI" id="CHEBI:29103"/>
    </ligand>
</feature>
<dbReference type="InterPro" id="IPR029056">
    <property type="entry name" value="Ribokinase-like"/>
</dbReference>
<proteinExistence type="inferred from homology"/>
<keyword evidence="9 13" id="KW-0067">ATP-binding</keyword>
<feature type="domain" description="Carbohydrate kinase PfkB" evidence="14">
    <location>
        <begin position="7"/>
        <end position="300"/>
    </location>
</feature>
<comment type="subcellular location">
    <subcellularLocation>
        <location evidence="13">Cytoplasm</location>
    </subcellularLocation>
    <subcellularLocation>
        <location evidence="13">Nucleus</location>
    </subcellularLocation>
</comment>
<keyword evidence="7 13" id="KW-0547">Nucleotide-binding</keyword>
<dbReference type="InterPro" id="IPR002139">
    <property type="entry name" value="Ribo/fructo_kinase"/>
</dbReference>
<dbReference type="PANTHER" id="PTHR10584:SF166">
    <property type="entry name" value="RIBOKINASE"/>
    <property type="match status" value="1"/>
</dbReference>
<evidence type="ECO:0000256" key="4">
    <source>
        <dbReference type="ARBA" id="ARBA00022490"/>
    </source>
</evidence>
<feature type="binding site" evidence="13">
    <location>
        <position position="188"/>
    </location>
    <ligand>
        <name>ATP</name>
        <dbReference type="ChEBI" id="CHEBI:30616"/>
    </ligand>
</feature>
<evidence type="ECO:0000256" key="6">
    <source>
        <dbReference type="ARBA" id="ARBA00022723"/>
    </source>
</evidence>
<dbReference type="WBParaSite" id="Pan_g11925.t1">
    <property type="protein sequence ID" value="Pan_g11925.t1"/>
    <property type="gene ID" value="Pan_g11925"/>
</dbReference>
<evidence type="ECO:0000256" key="8">
    <source>
        <dbReference type="ARBA" id="ARBA00022777"/>
    </source>
</evidence>
<evidence type="ECO:0000256" key="2">
    <source>
        <dbReference type="ARBA" id="ARBA00012035"/>
    </source>
</evidence>
<evidence type="ECO:0000256" key="3">
    <source>
        <dbReference type="ARBA" id="ARBA00016943"/>
    </source>
</evidence>
<keyword evidence="8 13" id="KW-0418">Kinase</keyword>
<keyword evidence="6 13" id="KW-0479">Metal-binding</keyword>
<feature type="binding site" evidence="13">
    <location>
        <position position="256"/>
    </location>
    <ligand>
        <name>substrate</name>
    </ligand>
</feature>
<keyword evidence="5 13" id="KW-0808">Transferase</keyword>
<evidence type="ECO:0000313" key="16">
    <source>
        <dbReference type="WBParaSite" id="Pan_g11925.t1"/>
    </source>
</evidence>
<feature type="binding site" evidence="13">
    <location>
        <position position="293"/>
    </location>
    <ligand>
        <name>K(+)</name>
        <dbReference type="ChEBI" id="CHEBI:29103"/>
    </ligand>
</feature>
<feature type="binding site" evidence="13">
    <location>
        <position position="252"/>
    </location>
    <ligand>
        <name>K(+)</name>
        <dbReference type="ChEBI" id="CHEBI:29103"/>
    </ligand>
</feature>
<evidence type="ECO:0000256" key="1">
    <source>
        <dbReference type="ARBA" id="ARBA00005380"/>
    </source>
</evidence>
<evidence type="ECO:0000256" key="10">
    <source>
        <dbReference type="ARBA" id="ARBA00022842"/>
    </source>
</evidence>
<feature type="binding site" evidence="13">
    <location>
        <begin position="42"/>
        <end position="46"/>
    </location>
    <ligand>
        <name>substrate</name>
    </ligand>
</feature>
<feature type="binding site" evidence="13">
    <location>
        <begin position="224"/>
        <end position="229"/>
    </location>
    <ligand>
        <name>ATP</name>
        <dbReference type="ChEBI" id="CHEBI:30616"/>
    </ligand>
</feature>
<feature type="binding site" evidence="13">
    <location>
        <begin position="255"/>
        <end position="256"/>
    </location>
    <ligand>
        <name>ATP</name>
        <dbReference type="ChEBI" id="CHEBI:30616"/>
    </ligand>
</feature>
<dbReference type="PANTHER" id="PTHR10584">
    <property type="entry name" value="SUGAR KINASE"/>
    <property type="match status" value="1"/>
</dbReference>
<dbReference type="NCBIfam" id="TIGR02152">
    <property type="entry name" value="D_ribokin_bact"/>
    <property type="match status" value="1"/>
</dbReference>
<dbReference type="FunFam" id="3.40.1190.20:FF:000010">
    <property type="entry name" value="Ribokinase"/>
    <property type="match status" value="1"/>
</dbReference>
<dbReference type="GO" id="GO:0005829">
    <property type="term" value="C:cytosol"/>
    <property type="evidence" value="ECO:0007669"/>
    <property type="project" value="TreeGrafter"/>
</dbReference>
<evidence type="ECO:0000256" key="9">
    <source>
        <dbReference type="ARBA" id="ARBA00022840"/>
    </source>
</evidence>
<organism evidence="15 16">
    <name type="scientific">Panagrellus redivivus</name>
    <name type="common">Microworm</name>
    <dbReference type="NCBI Taxonomy" id="6233"/>
    <lineage>
        <taxon>Eukaryota</taxon>
        <taxon>Metazoa</taxon>
        <taxon>Ecdysozoa</taxon>
        <taxon>Nematoda</taxon>
        <taxon>Chromadorea</taxon>
        <taxon>Rhabditida</taxon>
        <taxon>Tylenchina</taxon>
        <taxon>Panagrolaimomorpha</taxon>
        <taxon>Panagrolaimoidea</taxon>
        <taxon>Panagrolaimidae</taxon>
        <taxon>Panagrellus</taxon>
    </lineage>
</organism>
<evidence type="ECO:0000256" key="12">
    <source>
        <dbReference type="ARBA" id="ARBA00023277"/>
    </source>
</evidence>
<dbReference type="GO" id="GO:0005634">
    <property type="term" value="C:nucleus"/>
    <property type="evidence" value="ECO:0007669"/>
    <property type="project" value="UniProtKB-SubCell"/>
</dbReference>
<comment type="function">
    <text evidence="13">Catalyzes the phosphorylation of ribose at O-5 in a reaction requiring ATP and magnesium. The resulting D-ribose-5-phosphate can then be used either for sythesis of nucleotides, histidine, and tryptophan, or as a component of the pentose phosphate pathway.</text>
</comment>
<dbReference type="GO" id="GO:0004747">
    <property type="term" value="F:ribokinase activity"/>
    <property type="evidence" value="ECO:0007669"/>
    <property type="project" value="UniProtKB-UniRule"/>
</dbReference>
<dbReference type="Pfam" id="PF00294">
    <property type="entry name" value="PfkB"/>
    <property type="match status" value="1"/>
</dbReference>
<dbReference type="InterPro" id="IPR002173">
    <property type="entry name" value="Carboh/pur_kinase_PfkB_CS"/>
</dbReference>
<dbReference type="AlphaFoldDB" id="A0A7E4ZQZ5"/>
<protein>
    <recommendedName>
        <fullName evidence="3 13">Ribokinase</fullName>
        <shortName evidence="13">RK</shortName>
        <ecNumber evidence="2 13">2.7.1.15</ecNumber>
    </recommendedName>
</protein>
<comment type="subunit">
    <text evidence="13">Homodimer.</text>
</comment>
<feature type="binding site" evidence="13">
    <location>
        <position position="291"/>
    </location>
    <ligand>
        <name>K(+)</name>
        <dbReference type="ChEBI" id="CHEBI:29103"/>
    </ligand>
</feature>
<comment type="pathway">
    <text evidence="13">Carbohydrate metabolism; D-ribose degradation; D-ribose 5-phosphate from beta-D-ribopyranose: step 2/2.</text>
</comment>
<keyword evidence="15" id="KW-1185">Reference proteome</keyword>
<evidence type="ECO:0000256" key="13">
    <source>
        <dbReference type="HAMAP-Rule" id="MF_03215"/>
    </source>
</evidence>
<name>A0A7E4ZQZ5_PANRE</name>
<sequence>MSASKPVVVVGSIVQDCVSYTERFPKPGEAVRGHDFKLGSGGKGANQSVQAAKLGASVTFVARVGNDVFGESNIKSLREAGVNVEHIEKSETAPTAAAIITVDSHGENTIVVALGANMELSVERVNSLEDLIKQAALVMVEYEIQEETSLAALKLARKNGVRTFYNAAPGHPDMRKDLLQYTDILCTNENETEFIVGRHLSTLEDFTVAAKECLELGPTTVVVTMGSRGVLVVTKDAAESFPVPKVKAIDTTGAGDSFCGALASLIATHPDELVAPLAKKAAQVAAISVQRHGTQSSYPSLEEVRAAGVEI</sequence>
<feature type="active site" description="Proton acceptor" evidence="13">
    <location>
        <position position="256"/>
    </location>
</feature>
<reference evidence="16" key="2">
    <citation type="submission" date="2020-10" db="UniProtKB">
        <authorList>
            <consortium name="WormBaseParasite"/>
        </authorList>
    </citation>
    <scope>IDENTIFICATION</scope>
</reference>
<dbReference type="InterPro" id="IPR011877">
    <property type="entry name" value="Ribokinase"/>
</dbReference>
<reference evidence="15" key="1">
    <citation type="journal article" date="2013" name="Genetics">
        <title>The draft genome and transcriptome of Panagrellus redivivus are shaped by the harsh demands of a free-living lifestyle.</title>
        <authorList>
            <person name="Srinivasan J."/>
            <person name="Dillman A.R."/>
            <person name="Macchietto M.G."/>
            <person name="Heikkinen L."/>
            <person name="Lakso M."/>
            <person name="Fracchia K.M."/>
            <person name="Antoshechkin I."/>
            <person name="Mortazavi A."/>
            <person name="Wong G."/>
            <person name="Sternberg P.W."/>
        </authorList>
    </citation>
    <scope>NUCLEOTIDE SEQUENCE [LARGE SCALE GENOMIC DNA]</scope>
    <source>
        <strain evidence="15">MT8872</strain>
    </source>
</reference>
<keyword evidence="4 13" id="KW-0963">Cytoplasm</keyword>
<comment type="catalytic activity">
    <reaction evidence="13">
        <text>D-ribose + ATP = D-ribose 5-phosphate + ADP + H(+)</text>
        <dbReference type="Rhea" id="RHEA:13697"/>
        <dbReference type="ChEBI" id="CHEBI:15378"/>
        <dbReference type="ChEBI" id="CHEBI:30616"/>
        <dbReference type="ChEBI" id="CHEBI:47013"/>
        <dbReference type="ChEBI" id="CHEBI:78346"/>
        <dbReference type="ChEBI" id="CHEBI:456216"/>
        <dbReference type="EC" id="2.7.1.15"/>
    </reaction>
</comment>
<dbReference type="Proteomes" id="UP000492821">
    <property type="component" value="Unassembled WGS sequence"/>
</dbReference>
<evidence type="ECO:0000256" key="5">
    <source>
        <dbReference type="ARBA" id="ARBA00022679"/>
    </source>
</evidence>
<evidence type="ECO:0000313" key="15">
    <source>
        <dbReference type="Proteomes" id="UP000492821"/>
    </source>
</evidence>
<dbReference type="PROSITE" id="PS00584">
    <property type="entry name" value="PFKB_KINASES_2"/>
    <property type="match status" value="1"/>
</dbReference>
<dbReference type="GO" id="GO:0005524">
    <property type="term" value="F:ATP binding"/>
    <property type="evidence" value="ECO:0007669"/>
    <property type="project" value="UniProtKB-UniRule"/>
</dbReference>
<comment type="activity regulation">
    <text evidence="13">Activated by a monovalent cation that binds near, but not in, the active site. The most likely occupant of the site in vivo is potassium. Ion binding induces a conformational change that may alter substrate affinity.</text>
</comment>
<dbReference type="UniPathway" id="UPA00916">
    <property type="reaction ID" value="UER00889"/>
</dbReference>
<feature type="binding site" evidence="13">
    <location>
        <position position="143"/>
    </location>
    <ligand>
        <name>substrate</name>
    </ligand>
</feature>
<dbReference type="HAMAP" id="MF_01987">
    <property type="entry name" value="Ribokinase"/>
    <property type="match status" value="1"/>
</dbReference>
<comment type="similarity">
    <text evidence="13">Belongs to the carbohydrate kinase PfkB family. Ribokinase subfamily.</text>
</comment>
<keyword evidence="12 13" id="KW-0119">Carbohydrate metabolism</keyword>
<dbReference type="InterPro" id="IPR011611">
    <property type="entry name" value="PfkB_dom"/>
</dbReference>
<keyword evidence="13" id="KW-0539">Nucleus</keyword>
<evidence type="ECO:0000259" key="14">
    <source>
        <dbReference type="Pfam" id="PF00294"/>
    </source>
</evidence>
<dbReference type="GO" id="GO:0019303">
    <property type="term" value="P:D-ribose catabolic process"/>
    <property type="evidence" value="ECO:0007669"/>
    <property type="project" value="UniProtKB-UniRule"/>
</dbReference>
<dbReference type="GO" id="GO:0046872">
    <property type="term" value="F:metal ion binding"/>
    <property type="evidence" value="ECO:0007669"/>
    <property type="project" value="UniProtKB-KW"/>
</dbReference>
<dbReference type="PRINTS" id="PR00990">
    <property type="entry name" value="RIBOKINASE"/>
</dbReference>
<dbReference type="Gene3D" id="3.40.1190.20">
    <property type="match status" value="1"/>
</dbReference>
<feature type="binding site" evidence="13">
    <location>
        <position position="250"/>
    </location>
    <ligand>
        <name>K(+)</name>
        <dbReference type="ChEBI" id="CHEBI:29103"/>
    </ligand>
</feature>
<evidence type="ECO:0000256" key="11">
    <source>
        <dbReference type="ARBA" id="ARBA00022958"/>
    </source>
</evidence>
<dbReference type="EC" id="2.7.1.15" evidence="2 13"/>
<comment type="caution">
    <text evidence="13">Lacks conserved residue(s) required for the propagation of feature annotation.</text>
</comment>
<comment type="cofactor">
    <cofactor evidence="13">
        <name>Mg(2+)</name>
        <dbReference type="ChEBI" id="CHEBI:18420"/>
    </cofactor>
    <text evidence="13">Requires a divalent cation, most likely magnesium in vivo, as an electrophilic catalyst to aid phosphoryl group transfer. It is the chelate of the metal and the nucleotide that is the actual substrate.</text>
</comment>
<feature type="binding site" evidence="13">
    <location>
        <begin position="14"/>
        <end position="16"/>
    </location>
    <ligand>
        <name>substrate</name>
    </ligand>
</feature>
<keyword evidence="10 13" id="KW-0460">Magnesium</keyword>
<comment type="similarity">
    <text evidence="1">Belongs to the carbohydrate kinase pfkB family.</text>
</comment>